<evidence type="ECO:0000313" key="3">
    <source>
        <dbReference type="Proteomes" id="UP001596422"/>
    </source>
</evidence>
<proteinExistence type="predicted"/>
<organism evidence="2 3">
    <name type="scientific">Marinobacterium aestuariivivens</name>
    <dbReference type="NCBI Taxonomy" id="1698799"/>
    <lineage>
        <taxon>Bacteria</taxon>
        <taxon>Pseudomonadati</taxon>
        <taxon>Pseudomonadota</taxon>
        <taxon>Gammaproteobacteria</taxon>
        <taxon>Oceanospirillales</taxon>
        <taxon>Oceanospirillaceae</taxon>
        <taxon>Marinobacterium</taxon>
    </lineage>
</organism>
<accession>A0ABW2A9T5</accession>
<dbReference type="Proteomes" id="UP001596422">
    <property type="component" value="Unassembled WGS sequence"/>
</dbReference>
<evidence type="ECO:0000313" key="2">
    <source>
        <dbReference type="EMBL" id="MFC6674159.1"/>
    </source>
</evidence>
<dbReference type="EMBL" id="JBHSWE010000002">
    <property type="protein sequence ID" value="MFC6674159.1"/>
    <property type="molecule type" value="Genomic_DNA"/>
</dbReference>
<evidence type="ECO:0008006" key="4">
    <source>
        <dbReference type="Google" id="ProtNLM"/>
    </source>
</evidence>
<dbReference type="Gene3D" id="3.30.450.40">
    <property type="match status" value="1"/>
</dbReference>
<dbReference type="RefSeq" id="WP_379913864.1">
    <property type="nucleotide sequence ID" value="NZ_JBHSWE010000002.1"/>
</dbReference>
<feature type="region of interest" description="Disordered" evidence="1">
    <location>
        <begin position="1"/>
        <end position="22"/>
    </location>
</feature>
<comment type="caution">
    <text evidence="2">The sequence shown here is derived from an EMBL/GenBank/DDBJ whole genome shotgun (WGS) entry which is preliminary data.</text>
</comment>
<protein>
    <recommendedName>
        <fullName evidence="4">GAF domain-containing protein</fullName>
    </recommendedName>
</protein>
<evidence type="ECO:0000256" key="1">
    <source>
        <dbReference type="SAM" id="MobiDB-lite"/>
    </source>
</evidence>
<name>A0ABW2A9T5_9GAMM</name>
<keyword evidence="3" id="KW-1185">Reference proteome</keyword>
<sequence length="711" mass="80082">MKTSKPVKSGPELPASLTAEPAGPVEPPLPWLSALRQSKRWLAAALEPETFIVRYANLAFRNLFGFEADSADAIGPRLELFELIPGLTRPQLTQMIRSQDTATDSSICSDHFETSFIAIVSSPHYPQTRIVKLWFGDGTARHSMLAPDAPTITDNTRGNLRPIAPTFATESPDGLILLEGFDVTVLETLRQLTRLLVERISILTPERFRQIEGCLRSLFRAQQCFILCLERDPARLFIASSEQKSLEISRYPLLSLSNSRLVNEAQRAAVCSVATIPQEEVTCELDCRLQALGTRSLLLIPLYVANDGKVGHRSQLVGLIGITSDRADAFDADDVRHAQELVEPYTTALRFSLQQSLTSFSNIQPAVEWRFLEEAERRNWGLPPQPIEFPDVYPLYGISDIRGSSESRNQAIQADLLQQFRAGLAVLEAVAAETPSGLAKQLKLDLLEQMGELEQGVDVDTEDTAIDYLKRHLEIYFDHFERCSDAAAAAVRDYRQASDNEHHCVYEARARYDATVSRVIGTLRKTWEHCQARMQQIIPHHSDINCTDGIDHMIYAGQSIYPEFRSFHLHSLRYEQLRAICACARSVFEMGGGDNIGLQITHLVLIQQQSVDIFHDEKSDTLFAVRGSRDSRYEIVKKRIEKACDDETNERITQPGMLTLVYSTDEEWEEWQQYLRYLAREGWVDSTIDTGNVEPLQGVSGLAYARVRILP</sequence>
<dbReference type="SUPFAM" id="SSF55781">
    <property type="entry name" value="GAF domain-like"/>
    <property type="match status" value="1"/>
</dbReference>
<dbReference type="InterPro" id="IPR029016">
    <property type="entry name" value="GAF-like_dom_sf"/>
</dbReference>
<reference evidence="3" key="1">
    <citation type="journal article" date="2019" name="Int. J. Syst. Evol. Microbiol.">
        <title>The Global Catalogue of Microorganisms (GCM) 10K type strain sequencing project: providing services to taxonomists for standard genome sequencing and annotation.</title>
        <authorList>
            <consortium name="The Broad Institute Genomics Platform"/>
            <consortium name="The Broad Institute Genome Sequencing Center for Infectious Disease"/>
            <person name="Wu L."/>
            <person name="Ma J."/>
        </authorList>
    </citation>
    <scope>NUCLEOTIDE SEQUENCE [LARGE SCALE GENOMIC DNA]</scope>
    <source>
        <strain evidence="3">NBRC 111756</strain>
    </source>
</reference>
<gene>
    <name evidence="2" type="ORF">ACFQDL_31685</name>
</gene>